<proteinExistence type="predicted"/>
<name>A0AAN8X7F1_HALRR</name>
<keyword evidence="2" id="KW-1185">Reference proteome</keyword>
<dbReference type="AlphaFoldDB" id="A0AAN8X7F1"/>
<dbReference type="Proteomes" id="UP001381693">
    <property type="component" value="Unassembled WGS sequence"/>
</dbReference>
<evidence type="ECO:0000313" key="2">
    <source>
        <dbReference type="Proteomes" id="UP001381693"/>
    </source>
</evidence>
<dbReference type="EMBL" id="JAXCGZ010011667">
    <property type="protein sequence ID" value="KAK7074324.1"/>
    <property type="molecule type" value="Genomic_DNA"/>
</dbReference>
<accession>A0AAN8X7F1</accession>
<reference evidence="1 2" key="1">
    <citation type="submission" date="2023-11" db="EMBL/GenBank/DDBJ databases">
        <title>Halocaridina rubra genome assembly.</title>
        <authorList>
            <person name="Smith C."/>
        </authorList>
    </citation>
    <scope>NUCLEOTIDE SEQUENCE [LARGE SCALE GENOMIC DNA]</scope>
    <source>
        <strain evidence="1">EP-1</strain>
        <tissue evidence="1">Whole</tissue>
    </source>
</reference>
<organism evidence="1 2">
    <name type="scientific">Halocaridina rubra</name>
    <name type="common">Hawaiian red shrimp</name>
    <dbReference type="NCBI Taxonomy" id="373956"/>
    <lineage>
        <taxon>Eukaryota</taxon>
        <taxon>Metazoa</taxon>
        <taxon>Ecdysozoa</taxon>
        <taxon>Arthropoda</taxon>
        <taxon>Crustacea</taxon>
        <taxon>Multicrustacea</taxon>
        <taxon>Malacostraca</taxon>
        <taxon>Eumalacostraca</taxon>
        <taxon>Eucarida</taxon>
        <taxon>Decapoda</taxon>
        <taxon>Pleocyemata</taxon>
        <taxon>Caridea</taxon>
        <taxon>Atyoidea</taxon>
        <taxon>Atyidae</taxon>
        <taxon>Halocaridina</taxon>
    </lineage>
</organism>
<sequence>MVVRRVGGASHTLVTDETITAASLPTPYPSKGIIIPHYIYLRFEFRPGYEFIINFPLRSLYWVVATGLRALSVAPSATNGRVIGWWHG</sequence>
<protein>
    <submittedName>
        <fullName evidence="1">Uncharacterized protein</fullName>
    </submittedName>
</protein>
<gene>
    <name evidence="1" type="ORF">SK128_005130</name>
</gene>
<evidence type="ECO:0000313" key="1">
    <source>
        <dbReference type="EMBL" id="KAK7074324.1"/>
    </source>
</evidence>
<comment type="caution">
    <text evidence="1">The sequence shown here is derived from an EMBL/GenBank/DDBJ whole genome shotgun (WGS) entry which is preliminary data.</text>
</comment>